<accession>A0A8C0CX79</accession>
<sequence>LTANCTAEAPQIQFGLINCSNKYLTAETFGFKANPWASSLKKMQMRMLVQTPDELGSGQLPGGGEGWAATWRHWGKATKVGKDELSALEQSCAQVVLQAADKRKMSTSRAVDLPANQDEETNQQIFQLEIDGSTKKRAFRTHSGEYWMLTASGGVLSTSSAKDTGCYFDIEWHDQRIILRASNGKFVTAKKNGHLAALVETAGDSELFFMKLINSLMVVFRGDHGFIGCRKVADVFPLEFRDGAYNIKDSTGKYLMVGTASSVTRSSDTPVDFLFELCDNKLVIKVGRHSLKKSHAGVLRACADPGALWKPPGP</sequence>
<dbReference type="InterPro" id="IPR008999">
    <property type="entry name" value="Actin-crosslinking"/>
</dbReference>
<dbReference type="Ensembl" id="ENSBMST00010013852.1">
    <property type="protein sequence ID" value="ENSBMSP00010012457.1"/>
    <property type="gene ID" value="ENSBMSG00010009149.1"/>
</dbReference>
<feature type="domain" description="Fascin-like" evidence="4">
    <location>
        <begin position="101"/>
        <end position="208"/>
    </location>
</feature>
<evidence type="ECO:0000256" key="3">
    <source>
        <dbReference type="ARBA" id="ARBA00023203"/>
    </source>
</evidence>
<feature type="domain" description="Fascin-like" evidence="4">
    <location>
        <begin position="232"/>
        <end position="301"/>
    </location>
</feature>
<dbReference type="GO" id="GO:0030674">
    <property type="term" value="F:protein-macromolecule adaptor activity"/>
    <property type="evidence" value="ECO:0007669"/>
    <property type="project" value="InterPro"/>
</dbReference>
<dbReference type="InterPro" id="IPR022768">
    <property type="entry name" value="Fascin-like_dom"/>
</dbReference>
<evidence type="ECO:0000259" key="4">
    <source>
        <dbReference type="Pfam" id="PF06268"/>
    </source>
</evidence>
<evidence type="ECO:0000313" key="5">
    <source>
        <dbReference type="Ensembl" id="ENSBMSP00010012457.1"/>
    </source>
</evidence>
<evidence type="ECO:0000256" key="2">
    <source>
        <dbReference type="ARBA" id="ARBA00022490"/>
    </source>
</evidence>
<dbReference type="SUPFAM" id="SSF50405">
    <property type="entry name" value="Actin-crosslinking proteins"/>
    <property type="match status" value="2"/>
</dbReference>
<dbReference type="AlphaFoldDB" id="A0A8C0CX79"/>
<organism evidence="5">
    <name type="scientific">Balaenoptera musculus</name>
    <name type="common">Blue whale</name>
    <dbReference type="NCBI Taxonomy" id="9771"/>
    <lineage>
        <taxon>Eukaryota</taxon>
        <taxon>Metazoa</taxon>
        <taxon>Chordata</taxon>
        <taxon>Craniata</taxon>
        <taxon>Vertebrata</taxon>
        <taxon>Euteleostomi</taxon>
        <taxon>Mammalia</taxon>
        <taxon>Eutheria</taxon>
        <taxon>Laurasiatheria</taxon>
        <taxon>Artiodactyla</taxon>
        <taxon>Whippomorpha</taxon>
        <taxon>Cetacea</taxon>
        <taxon>Mysticeti</taxon>
        <taxon>Balaenopteridae</taxon>
        <taxon>Balaenoptera</taxon>
    </lineage>
</organism>
<dbReference type="FunFam" id="2.80.10.50:FF:000008">
    <property type="entry name" value="Fascin"/>
    <property type="match status" value="1"/>
</dbReference>
<evidence type="ECO:0000256" key="1">
    <source>
        <dbReference type="ARBA" id="ARBA00004496"/>
    </source>
</evidence>
<protein>
    <recommendedName>
        <fullName evidence="4">Fascin-like domain-containing protein</fullName>
    </recommendedName>
</protein>
<dbReference type="Pfam" id="PF06268">
    <property type="entry name" value="Fascin"/>
    <property type="match status" value="2"/>
</dbReference>
<dbReference type="GeneTree" id="ENSGT00950000183157"/>
<keyword evidence="3" id="KW-0009">Actin-binding</keyword>
<dbReference type="Gene3D" id="2.80.10.50">
    <property type="match status" value="2"/>
</dbReference>
<dbReference type="GO" id="GO:0051015">
    <property type="term" value="F:actin filament binding"/>
    <property type="evidence" value="ECO:0007669"/>
    <property type="project" value="InterPro"/>
</dbReference>
<dbReference type="GO" id="GO:0005737">
    <property type="term" value="C:cytoplasm"/>
    <property type="evidence" value="ECO:0007669"/>
    <property type="project" value="UniProtKB-SubCell"/>
</dbReference>
<reference evidence="5" key="1">
    <citation type="submission" date="2023-09" db="UniProtKB">
        <authorList>
            <consortium name="Ensembl"/>
        </authorList>
    </citation>
    <scope>IDENTIFICATION</scope>
</reference>
<comment type="subcellular location">
    <subcellularLocation>
        <location evidence="1">Cytoplasm</location>
    </subcellularLocation>
</comment>
<proteinExistence type="predicted"/>
<keyword evidence="2" id="KW-0963">Cytoplasm</keyword>
<name>A0A8C0CX79_BALMU</name>